<evidence type="ECO:0000313" key="2">
    <source>
        <dbReference type="EMBL" id="KAJ7670947.1"/>
    </source>
</evidence>
<proteinExistence type="predicted"/>
<organism evidence="2 3">
    <name type="scientific">Mycena rosella</name>
    <name type="common">Pink bonnet</name>
    <name type="synonym">Agaricus rosellus</name>
    <dbReference type="NCBI Taxonomy" id="1033263"/>
    <lineage>
        <taxon>Eukaryota</taxon>
        <taxon>Fungi</taxon>
        <taxon>Dikarya</taxon>
        <taxon>Basidiomycota</taxon>
        <taxon>Agaricomycotina</taxon>
        <taxon>Agaricomycetes</taxon>
        <taxon>Agaricomycetidae</taxon>
        <taxon>Agaricales</taxon>
        <taxon>Marasmiineae</taxon>
        <taxon>Mycenaceae</taxon>
        <taxon>Mycena</taxon>
    </lineage>
</organism>
<dbReference type="AlphaFoldDB" id="A0AAD7CZ58"/>
<dbReference type="EMBL" id="JARKIE010000178">
    <property type="protein sequence ID" value="KAJ7670947.1"/>
    <property type="molecule type" value="Genomic_DNA"/>
</dbReference>
<feature type="region of interest" description="Disordered" evidence="1">
    <location>
        <begin position="1"/>
        <end position="38"/>
    </location>
</feature>
<evidence type="ECO:0000313" key="3">
    <source>
        <dbReference type="Proteomes" id="UP001221757"/>
    </source>
</evidence>
<protein>
    <submittedName>
        <fullName evidence="2">Uncharacterized protein</fullName>
    </submittedName>
</protein>
<keyword evidence="3" id="KW-1185">Reference proteome</keyword>
<accession>A0AAD7CZ58</accession>
<feature type="compositionally biased region" description="Polar residues" evidence="1">
    <location>
        <begin position="23"/>
        <end position="32"/>
    </location>
</feature>
<comment type="caution">
    <text evidence="2">The sequence shown here is derived from an EMBL/GenBank/DDBJ whole genome shotgun (WGS) entry which is preliminary data.</text>
</comment>
<evidence type="ECO:0000256" key="1">
    <source>
        <dbReference type="SAM" id="MobiDB-lite"/>
    </source>
</evidence>
<gene>
    <name evidence="2" type="ORF">B0H17DRAFT_1335530</name>
</gene>
<name>A0AAD7CZ58_MYCRO</name>
<dbReference type="Proteomes" id="UP001221757">
    <property type="component" value="Unassembled WGS sequence"/>
</dbReference>
<sequence>MTHLRALLMQAPPRRRPRPWKTHSLTQASTPPRRTLDDVRDPVAFEPAIRAINTAEILDGVRSMLLTCPKSDDKSFLQRIAVAPGHQLLLSSHLFALTAVCKENRTPRAAGGPTFLVDIRAGGITSSLIVDRTALEWAFDPRLAHAPFFSRFAASSSLSAPTSGCEYDTLHARPPLLIVSSFTLRPILICADGRPPRPCTRSGCTTRQGLTWRTGGDSLGEY</sequence>
<reference evidence="2" key="1">
    <citation type="submission" date="2023-03" db="EMBL/GenBank/DDBJ databases">
        <title>Massive genome expansion in bonnet fungi (Mycena s.s.) driven by repeated elements and novel gene families across ecological guilds.</title>
        <authorList>
            <consortium name="Lawrence Berkeley National Laboratory"/>
            <person name="Harder C.B."/>
            <person name="Miyauchi S."/>
            <person name="Viragh M."/>
            <person name="Kuo A."/>
            <person name="Thoen E."/>
            <person name="Andreopoulos B."/>
            <person name="Lu D."/>
            <person name="Skrede I."/>
            <person name="Drula E."/>
            <person name="Henrissat B."/>
            <person name="Morin E."/>
            <person name="Kohler A."/>
            <person name="Barry K."/>
            <person name="LaButti K."/>
            <person name="Morin E."/>
            <person name="Salamov A."/>
            <person name="Lipzen A."/>
            <person name="Mereny Z."/>
            <person name="Hegedus B."/>
            <person name="Baldrian P."/>
            <person name="Stursova M."/>
            <person name="Weitz H."/>
            <person name="Taylor A."/>
            <person name="Grigoriev I.V."/>
            <person name="Nagy L.G."/>
            <person name="Martin F."/>
            <person name="Kauserud H."/>
        </authorList>
    </citation>
    <scope>NUCLEOTIDE SEQUENCE</scope>
    <source>
        <strain evidence="2">CBHHK067</strain>
    </source>
</reference>